<keyword evidence="5" id="KW-1175">Viral attachment to host cell pilus</keyword>
<dbReference type="Pfam" id="PF03863">
    <property type="entry name" value="Phage_mat-A"/>
    <property type="match status" value="2"/>
</dbReference>
<evidence type="ECO:0000256" key="3">
    <source>
        <dbReference type="ARBA" id="ARBA00022804"/>
    </source>
</evidence>
<gene>
    <name evidence="8" type="ORF">H1RhizoLitter1388_000004</name>
</gene>
<sequence length="436" mass="49443">SRPWSSTGSYYDLKDQVINLMLLFGDKLMRVSPETFNTRFTATYDAYDGISGGTFHDDAVRELQTIWRAFESARTPNFFNWKGRLPYNSYYMQLIKRKFNRIHEHAVVVASSNPLDVGSYSDYYDVRGFILSYPDYATSVSHDIGVYNRILNLMIDRISDQKANINVNVAERQQAANMVEGTVLKLANTIEMLKSRRYNDAWRYLLGTNRPSRANRFRGPFEEWLAMQYGWKPLLSDIKGTLEALAEHLYFHPPIVESTAKASSGGVRYSFNDTLQGHGVTTSFVQGNSSTKGRGHLRFSLPNPNLRRANQLGILNPFELAWELLPWSFVADWFIPVGAYLRNLTYNIGLSFEGGFITLVSSSQWDVKVSGGQTEVASGRAIEFTYDSVISESVQNTLFNRYAFTSVPMPPFPAFKDPFSPLHAANALALLSLRLR</sequence>
<keyword evidence="4" id="KW-0946">Virion</keyword>
<keyword evidence="2" id="KW-0945">Host-virus interaction</keyword>
<proteinExistence type="inferred from homology"/>
<accession>A0A514D7U9</accession>
<name>A0A514D7U9_9VIRU</name>
<protein>
    <recommendedName>
        <fullName evidence="9">Maturation</fullName>
    </recommendedName>
</protein>
<comment type="similarity">
    <text evidence="7">Belongs to the Leviviricetes maturation protein family.</text>
</comment>
<keyword evidence="6" id="KW-1160">Virus entry into host cell</keyword>
<dbReference type="EMBL" id="MN034978">
    <property type="protein sequence ID" value="QDH89699.1"/>
    <property type="molecule type" value="Genomic_RNA"/>
</dbReference>
<reference evidence="8" key="1">
    <citation type="submission" date="2019-05" db="EMBL/GenBank/DDBJ databases">
        <title>Metatranscriptomic reconstruction reveals RNA viruses with the potential to shape carbon cycling in soil.</title>
        <authorList>
            <person name="Starr E.P."/>
            <person name="Nuccio E."/>
            <person name="Pett-Ridge J."/>
            <person name="Banfield J.F."/>
            <person name="Firestone M.K."/>
        </authorList>
    </citation>
    <scope>NUCLEOTIDE SEQUENCE</scope>
    <source>
        <strain evidence="8">H1_Rhizo_Litter_1_scaffold_388</strain>
    </source>
</reference>
<feature type="non-terminal residue" evidence="8">
    <location>
        <position position="1"/>
    </location>
</feature>
<evidence type="ECO:0000256" key="2">
    <source>
        <dbReference type="ARBA" id="ARBA00022581"/>
    </source>
</evidence>
<evidence type="ECO:0000256" key="5">
    <source>
        <dbReference type="ARBA" id="ARBA00023104"/>
    </source>
</evidence>
<dbReference type="InterPro" id="IPR005563">
    <property type="entry name" value="A_protein"/>
</dbReference>
<evidence type="ECO:0000256" key="1">
    <source>
        <dbReference type="ARBA" id="ARBA00004328"/>
    </source>
</evidence>
<dbReference type="GO" id="GO:0044423">
    <property type="term" value="C:virion component"/>
    <property type="evidence" value="ECO:0007669"/>
    <property type="project" value="UniProtKB-KW"/>
</dbReference>
<dbReference type="GO" id="GO:0039666">
    <property type="term" value="P:virion attachment to host cell pilus"/>
    <property type="evidence" value="ECO:0007669"/>
    <property type="project" value="UniProtKB-KW"/>
</dbReference>
<evidence type="ECO:0000256" key="7">
    <source>
        <dbReference type="ARBA" id="ARBA00035110"/>
    </source>
</evidence>
<evidence type="ECO:0008006" key="9">
    <source>
        <dbReference type="Google" id="ProtNLM"/>
    </source>
</evidence>
<organism evidence="8">
    <name type="scientific">Leviviridae sp</name>
    <dbReference type="NCBI Taxonomy" id="2027243"/>
    <lineage>
        <taxon>Viruses</taxon>
        <taxon>Riboviria</taxon>
        <taxon>Orthornavirae</taxon>
        <taxon>Lenarviricota</taxon>
        <taxon>Leviviricetes</taxon>
        <taxon>Norzivirales</taxon>
        <taxon>Fiersviridae</taxon>
    </lineage>
</organism>
<evidence type="ECO:0000256" key="6">
    <source>
        <dbReference type="ARBA" id="ARBA00023296"/>
    </source>
</evidence>
<keyword evidence="3" id="KW-1161">Viral attachment to host cell</keyword>
<evidence type="ECO:0000256" key="4">
    <source>
        <dbReference type="ARBA" id="ARBA00022844"/>
    </source>
</evidence>
<evidence type="ECO:0000313" key="8">
    <source>
        <dbReference type="EMBL" id="QDH89699.1"/>
    </source>
</evidence>
<comment type="subcellular location">
    <subcellularLocation>
        <location evidence="1">Virion</location>
    </subcellularLocation>
</comment>